<evidence type="ECO:0000313" key="6">
    <source>
        <dbReference type="Proteomes" id="UP000282971"/>
    </source>
</evidence>
<keyword evidence="2" id="KW-0732">Signal</keyword>
<name>A0A437LV52_9SPHN</name>
<dbReference type="PANTHER" id="PTHR30483">
    <property type="entry name" value="LEUCINE-SPECIFIC-BINDING PROTEIN"/>
    <property type="match status" value="1"/>
</dbReference>
<dbReference type="SUPFAM" id="SSF53822">
    <property type="entry name" value="Periplasmic binding protein-like I"/>
    <property type="match status" value="1"/>
</dbReference>
<dbReference type="PANTHER" id="PTHR30483:SF6">
    <property type="entry name" value="PERIPLASMIC BINDING PROTEIN OF ABC TRANSPORTER FOR NATURAL AMINO ACIDS"/>
    <property type="match status" value="1"/>
</dbReference>
<gene>
    <name evidence="5" type="ORF">EOD43_23300</name>
</gene>
<keyword evidence="3" id="KW-0813">Transport</keyword>
<evidence type="ECO:0000256" key="2">
    <source>
        <dbReference type="ARBA" id="ARBA00022729"/>
    </source>
</evidence>
<protein>
    <submittedName>
        <fullName evidence="5">Amino acid ABC transporter substrate-binding protein</fullName>
    </submittedName>
</protein>
<accession>A0A437LV52</accession>
<evidence type="ECO:0000313" key="5">
    <source>
        <dbReference type="EMBL" id="RVT89238.1"/>
    </source>
</evidence>
<dbReference type="InterPro" id="IPR028081">
    <property type="entry name" value="Leu-bd"/>
</dbReference>
<dbReference type="EMBL" id="SACN01000006">
    <property type="protein sequence ID" value="RVT89238.1"/>
    <property type="molecule type" value="Genomic_DNA"/>
</dbReference>
<dbReference type="Proteomes" id="UP000282971">
    <property type="component" value="Unassembled WGS sequence"/>
</dbReference>
<comment type="caution">
    <text evidence="5">The sequence shown here is derived from an EMBL/GenBank/DDBJ whole genome shotgun (WGS) entry which is preliminary data.</text>
</comment>
<dbReference type="RefSeq" id="WP_127746828.1">
    <property type="nucleotide sequence ID" value="NZ_SACN01000006.1"/>
</dbReference>
<dbReference type="InterPro" id="IPR051010">
    <property type="entry name" value="BCAA_transport"/>
</dbReference>
<reference evidence="5 6" key="1">
    <citation type="submission" date="2019-01" db="EMBL/GenBank/DDBJ databases">
        <authorList>
            <person name="Chen W.-M."/>
        </authorList>
    </citation>
    <scope>NUCLEOTIDE SEQUENCE [LARGE SCALE GENOMIC DNA]</scope>
    <source>
        <strain evidence="5 6">CCP-7</strain>
    </source>
</reference>
<evidence type="ECO:0000256" key="3">
    <source>
        <dbReference type="ARBA" id="ARBA00022970"/>
    </source>
</evidence>
<keyword evidence="3" id="KW-0029">Amino-acid transport</keyword>
<dbReference type="Gene3D" id="3.40.50.2300">
    <property type="match status" value="2"/>
</dbReference>
<sequence length="368" mass="41307">MAEEKKVEDRWLLVEPIKIGLLGMEWRKFERELRMAFDEGIERNLIDRRYEFIFEDNAGLPQNTAHGGIQGFHRLCDAGCVAVIGANYTDSAIPLVEHANARKVPIVSMCGTDQFHGEYCFRVGNGDVGDEPALIASWLKRQGHKTVAVVSPASPIGEEYFFFLRQECRRLGISIAAVQSVNLKSVDLAGTFAKLRDANADALCWLGYGGLVVSGDVRRGLEEIGWDPPRIMSTAFMQYIWGFDQLEGWVGIDQWCPENPRMHLFHERFKARYGEDPWMWPNAIPGLAYDMAAIVVEGIHRAPIISGPGVKKGMERIRWMPAVTGGPNTHISSGPYDHQMFKGDWLHYGLVKGGKLEFAGLFEATDDY</sequence>
<dbReference type="AlphaFoldDB" id="A0A437LV52"/>
<evidence type="ECO:0000259" key="4">
    <source>
        <dbReference type="Pfam" id="PF13458"/>
    </source>
</evidence>
<evidence type="ECO:0000256" key="1">
    <source>
        <dbReference type="ARBA" id="ARBA00010062"/>
    </source>
</evidence>
<dbReference type="OrthoDB" id="7489181at2"/>
<feature type="domain" description="Leucine-binding protein" evidence="4">
    <location>
        <begin position="47"/>
        <end position="340"/>
    </location>
</feature>
<comment type="similarity">
    <text evidence="1">Belongs to the leucine-binding protein family.</text>
</comment>
<proteinExistence type="inferred from homology"/>
<dbReference type="GO" id="GO:0006865">
    <property type="term" value="P:amino acid transport"/>
    <property type="evidence" value="ECO:0007669"/>
    <property type="project" value="UniProtKB-KW"/>
</dbReference>
<organism evidence="5 6">
    <name type="scientific">Sphingomonas crocodyli</name>
    <dbReference type="NCBI Taxonomy" id="1979270"/>
    <lineage>
        <taxon>Bacteria</taxon>
        <taxon>Pseudomonadati</taxon>
        <taxon>Pseudomonadota</taxon>
        <taxon>Alphaproteobacteria</taxon>
        <taxon>Sphingomonadales</taxon>
        <taxon>Sphingomonadaceae</taxon>
        <taxon>Sphingomonas</taxon>
    </lineage>
</organism>
<dbReference type="InterPro" id="IPR028082">
    <property type="entry name" value="Peripla_BP_I"/>
</dbReference>
<dbReference type="Pfam" id="PF13458">
    <property type="entry name" value="Peripla_BP_6"/>
    <property type="match status" value="1"/>
</dbReference>
<keyword evidence="6" id="KW-1185">Reference proteome</keyword>